<sequence>ILAIASNLGYVVAPPLQTQISGSNSVSGSQWRPGSPFQSQNETVRVLNSTIIPRICRIFALYKGIGLHKVAKFENEQ</sequence>
<protein>
    <submittedName>
        <fullName evidence="1">Uncharacterized protein</fullName>
    </submittedName>
</protein>
<evidence type="ECO:0000313" key="1">
    <source>
        <dbReference type="EMBL" id="VDD09911.1"/>
    </source>
</evidence>
<dbReference type="EMBL" id="LR031873">
    <property type="protein sequence ID" value="VDD09911.1"/>
    <property type="molecule type" value="Genomic_DNA"/>
</dbReference>
<accession>A0A3P6CIZ9</accession>
<gene>
    <name evidence="1" type="ORF">BOLC4T25362H</name>
</gene>
<reference evidence="1" key="1">
    <citation type="submission" date="2018-11" db="EMBL/GenBank/DDBJ databases">
        <authorList>
            <consortium name="Genoscope - CEA"/>
            <person name="William W."/>
        </authorList>
    </citation>
    <scope>NUCLEOTIDE SEQUENCE</scope>
</reference>
<dbReference type="AlphaFoldDB" id="A0A3P6CIZ9"/>
<feature type="non-terminal residue" evidence="1">
    <location>
        <position position="1"/>
    </location>
</feature>
<organism evidence="1">
    <name type="scientific">Brassica oleracea</name>
    <name type="common">Wild cabbage</name>
    <dbReference type="NCBI Taxonomy" id="3712"/>
    <lineage>
        <taxon>Eukaryota</taxon>
        <taxon>Viridiplantae</taxon>
        <taxon>Streptophyta</taxon>
        <taxon>Embryophyta</taxon>
        <taxon>Tracheophyta</taxon>
        <taxon>Spermatophyta</taxon>
        <taxon>Magnoliopsida</taxon>
        <taxon>eudicotyledons</taxon>
        <taxon>Gunneridae</taxon>
        <taxon>Pentapetalae</taxon>
        <taxon>rosids</taxon>
        <taxon>malvids</taxon>
        <taxon>Brassicales</taxon>
        <taxon>Brassicaceae</taxon>
        <taxon>Brassiceae</taxon>
        <taxon>Brassica</taxon>
    </lineage>
</organism>
<proteinExistence type="predicted"/>
<name>A0A3P6CIZ9_BRAOL</name>